<dbReference type="InterPro" id="IPR010980">
    <property type="entry name" value="Cyt_c/b562"/>
</dbReference>
<evidence type="ECO:0000313" key="3">
    <source>
        <dbReference type="Proteomes" id="UP000832034"/>
    </source>
</evidence>
<dbReference type="PROSITE" id="PS51009">
    <property type="entry name" value="CYTCII"/>
    <property type="match status" value="1"/>
</dbReference>
<evidence type="ECO:0000256" key="1">
    <source>
        <dbReference type="SAM" id="SignalP"/>
    </source>
</evidence>
<dbReference type="InterPro" id="IPR002321">
    <property type="entry name" value="Cyt_c_II"/>
</dbReference>
<proteinExistence type="predicted"/>
<gene>
    <name evidence="2" type="ORF">LVJ81_03445</name>
</gene>
<feature type="signal peptide" evidence="1">
    <location>
        <begin position="1"/>
        <end position="19"/>
    </location>
</feature>
<dbReference type="InterPro" id="IPR015984">
    <property type="entry name" value="Cyt_c_prime_subgr"/>
</dbReference>
<dbReference type="Proteomes" id="UP000832034">
    <property type="component" value="Chromosome"/>
</dbReference>
<keyword evidence="3" id="KW-1185">Reference proteome</keyword>
<protein>
    <submittedName>
        <fullName evidence="2">Cytochrome c</fullName>
    </submittedName>
</protein>
<dbReference type="Pfam" id="PF01322">
    <property type="entry name" value="Cytochrom_C_2"/>
    <property type="match status" value="1"/>
</dbReference>
<dbReference type="EMBL" id="CP091512">
    <property type="protein sequence ID" value="UOO93097.1"/>
    <property type="molecule type" value="Genomic_DNA"/>
</dbReference>
<sequence length="161" mass="16815">MTKTLLASLALALCLSACGGEKTAPADKAAAGRLSAEDQVKERVKNMKVLAQANKTLKEVAAGDAAFDAAKVQAAAATLNQAANQGWEHYSITTIDTKSNALPVVWEKNDAFKQEIQKLQDASKALNEAAAQGTLDAVKAPIGQVGESCKSCHTAFKARTS</sequence>
<evidence type="ECO:0000313" key="2">
    <source>
        <dbReference type="EMBL" id="UOO93097.1"/>
    </source>
</evidence>
<dbReference type="SUPFAM" id="SSF47175">
    <property type="entry name" value="Cytochromes"/>
    <property type="match status" value="1"/>
</dbReference>
<keyword evidence="1" id="KW-0732">Signal</keyword>
<reference evidence="2" key="2">
    <citation type="journal article" date="2022" name="Res Sq">
        <title>Evolution of multicellular longitudinally dividing oral cavity symbionts (Neisseriaceae).</title>
        <authorList>
            <person name="Nyongesa S."/>
            <person name="Weber P."/>
            <person name="Bernet E."/>
            <person name="Pullido F."/>
            <person name="Nieckarz M."/>
            <person name="Delaby M."/>
            <person name="Nieves C."/>
            <person name="Viehboeck T."/>
            <person name="Krause N."/>
            <person name="Rivera-Millot A."/>
            <person name="Nakamura A."/>
            <person name="Vischer N."/>
            <person name="VanNieuwenhze M."/>
            <person name="Brun Y."/>
            <person name="Cava F."/>
            <person name="Bulgheresi S."/>
            <person name="Veyrier F."/>
        </authorList>
    </citation>
    <scope>NUCLEOTIDE SEQUENCE</scope>
    <source>
        <strain evidence="2">SAG 1488-6</strain>
    </source>
</reference>
<name>A0ABY4EBH0_VITST</name>
<reference evidence="2" key="1">
    <citation type="submission" date="2021-12" db="EMBL/GenBank/DDBJ databases">
        <authorList>
            <person name="Veyrier F.J."/>
        </authorList>
    </citation>
    <scope>NUCLEOTIDE SEQUENCE</scope>
    <source>
        <strain evidence="2">SAG 1488-6</strain>
    </source>
</reference>
<dbReference type="PRINTS" id="PR00608">
    <property type="entry name" value="CYTCHROMECII"/>
</dbReference>
<dbReference type="Gene3D" id="1.20.120.10">
    <property type="entry name" value="Cytochrome c/b562"/>
    <property type="match status" value="1"/>
</dbReference>
<accession>A0ABY4EBH0</accession>
<organism evidence="2 3">
    <name type="scientific">Vitreoscilla stercoraria</name>
    <dbReference type="NCBI Taxonomy" id="61"/>
    <lineage>
        <taxon>Bacteria</taxon>
        <taxon>Pseudomonadati</taxon>
        <taxon>Pseudomonadota</taxon>
        <taxon>Betaproteobacteria</taxon>
        <taxon>Neisseriales</taxon>
        <taxon>Neisseriaceae</taxon>
        <taxon>Vitreoscilla</taxon>
    </lineage>
</organism>
<dbReference type="RefSeq" id="WP_019958791.1">
    <property type="nucleotide sequence ID" value="NZ_CP091512.1"/>
</dbReference>
<feature type="chain" id="PRO_5046132262" evidence="1">
    <location>
        <begin position="20"/>
        <end position="161"/>
    </location>
</feature>